<dbReference type="GO" id="GO:0022857">
    <property type="term" value="F:transmembrane transporter activity"/>
    <property type="evidence" value="ECO:0007669"/>
    <property type="project" value="InterPro"/>
</dbReference>
<dbReference type="PROSITE" id="PS50850">
    <property type="entry name" value="MFS"/>
    <property type="match status" value="1"/>
</dbReference>
<feature type="domain" description="Major facilitator superfamily (MFS) profile" evidence="9">
    <location>
        <begin position="44"/>
        <end position="427"/>
    </location>
</feature>
<dbReference type="InterPro" id="IPR005828">
    <property type="entry name" value="MFS_sugar_transport-like"/>
</dbReference>
<dbReference type="OrthoDB" id="9793283at2"/>
<dbReference type="PROSITE" id="PS00216">
    <property type="entry name" value="SUGAR_TRANSPORT_1"/>
    <property type="match status" value="1"/>
</dbReference>
<dbReference type="InterPro" id="IPR005829">
    <property type="entry name" value="Sugar_transporter_CS"/>
</dbReference>
<feature type="compositionally biased region" description="Basic residues" evidence="7">
    <location>
        <begin position="1"/>
        <end position="12"/>
    </location>
</feature>
<evidence type="ECO:0000256" key="4">
    <source>
        <dbReference type="ARBA" id="ARBA00022692"/>
    </source>
</evidence>
<dbReference type="STRING" id="29321.AAV33_04855"/>
<dbReference type="eggNOG" id="COG2814">
    <property type="taxonomic scope" value="Bacteria"/>
</dbReference>
<dbReference type="SUPFAM" id="SSF103473">
    <property type="entry name" value="MFS general substrate transporter"/>
    <property type="match status" value="1"/>
</dbReference>
<comment type="similarity">
    <text evidence="2">Belongs to the major facilitator superfamily. TCR/Tet family.</text>
</comment>
<reference evidence="11 12" key="2">
    <citation type="submission" date="2012-08" db="EMBL/GenBank/DDBJ databases">
        <title>The Genome Sequence of Turicella otitidis ATCC 51513.</title>
        <authorList>
            <consortium name="The Broad Institute Genome Sequencing Platform"/>
            <person name="Earl A."/>
            <person name="Ward D."/>
            <person name="Feldgarden M."/>
            <person name="Gevers D."/>
            <person name="Huys G."/>
            <person name="Walker B."/>
            <person name="Young S.K."/>
            <person name="Zeng Q."/>
            <person name="Gargeya S."/>
            <person name="Fitzgerald M."/>
            <person name="Haas B."/>
            <person name="Abouelleil A."/>
            <person name="Alvarado L."/>
            <person name="Arachchi H.M."/>
            <person name="Berlin A.M."/>
            <person name="Chapman S.B."/>
            <person name="Goldberg J."/>
            <person name="Griggs A."/>
            <person name="Gujja S."/>
            <person name="Hansen M."/>
            <person name="Howarth C."/>
            <person name="Imamovic A."/>
            <person name="Larimer J."/>
            <person name="McCowen C."/>
            <person name="Montmayeur A."/>
            <person name="Murphy C."/>
            <person name="Neiman D."/>
            <person name="Pearson M."/>
            <person name="Priest M."/>
            <person name="Roberts A."/>
            <person name="Saif S."/>
            <person name="Shea T."/>
            <person name="Sisk P."/>
            <person name="Sykes S."/>
            <person name="Wortman J."/>
            <person name="Nusbaum C."/>
            <person name="Birren B."/>
        </authorList>
    </citation>
    <scope>NUCLEOTIDE SEQUENCE [LARGE SCALE GENOMIC DNA]</scope>
    <source>
        <strain evidence="11 12">ATCC 51513</strain>
    </source>
</reference>
<dbReference type="InterPro" id="IPR011701">
    <property type="entry name" value="MFS"/>
</dbReference>
<feature type="transmembrane region" description="Helical" evidence="8">
    <location>
        <begin position="258"/>
        <end position="277"/>
    </location>
</feature>
<proteinExistence type="inferred from homology"/>
<feature type="transmembrane region" description="Helical" evidence="8">
    <location>
        <begin position="171"/>
        <end position="193"/>
    </location>
</feature>
<feature type="transmembrane region" description="Helical" evidence="8">
    <location>
        <begin position="314"/>
        <end position="332"/>
    </location>
</feature>
<feature type="region of interest" description="Disordered" evidence="7">
    <location>
        <begin position="1"/>
        <end position="37"/>
    </location>
</feature>
<evidence type="ECO:0000313" key="10">
    <source>
        <dbReference type="EMBL" id="CCI83320.1"/>
    </source>
</evidence>
<evidence type="ECO:0000313" key="11">
    <source>
        <dbReference type="EMBL" id="EJZ82185.1"/>
    </source>
</evidence>
<dbReference type="Proteomes" id="UP000006078">
    <property type="component" value="Unassembled WGS sequence"/>
</dbReference>
<evidence type="ECO:0000256" key="2">
    <source>
        <dbReference type="ARBA" id="ARBA00007520"/>
    </source>
</evidence>
<dbReference type="EMBL" id="CAJZ01000091">
    <property type="protein sequence ID" value="CCI83320.1"/>
    <property type="molecule type" value="Genomic_DNA"/>
</dbReference>
<dbReference type="InterPro" id="IPR020846">
    <property type="entry name" value="MFS_dom"/>
</dbReference>
<dbReference type="PATRIC" id="fig|883169.3.peg.916"/>
<feature type="transmembrane region" description="Helical" evidence="8">
    <location>
        <begin position="77"/>
        <end position="98"/>
    </location>
</feature>
<dbReference type="Pfam" id="PF00083">
    <property type="entry name" value="Sugar_tr"/>
    <property type="match status" value="1"/>
</dbReference>
<sequence length="435" mass="44553">MTGMLHHTRRHRRDLEEGDERRAEGPAADDEECPGAARPRIPTEIHIMVAAAFIIAMGYGLIAPILPQFATSFDVSIAAAGAVVSVFALSRLCFAPASGRLVDALGQRRVYLAGLSIVAVTTGAIGLAGAYWHVFALRAAAGVGSTMFTVSAMALVVKLSPPAIRGRCQAAYSSAFLLGNIVGPVAGAALSGLGMRWPFLIYGAVVALSVAVVWWAMPATVGAVPRRGAGPAEAPMTVREALSNPSYRGVLASAFAHGWANLGMRVALLPLFAAAIFEHDGAIAGLALAAFALGNAACLQFSGRASDRFGRKPLIVAGLLINGVFTVFLGLSDSAGALIASSVLAGCGVGLFNPSHQALVADVIGERESGSRVLAAFQMTQDAGSIAGPVVGGALAGALGFTWAFAISGVLVLLAAVQWLPRPDTLRPRLAPAAA</sequence>
<comment type="caution">
    <text evidence="10">The sequence shown here is derived from an EMBL/GenBank/DDBJ whole genome shotgun (WGS) entry which is preliminary data.</text>
</comment>
<dbReference type="GO" id="GO:0005886">
    <property type="term" value="C:plasma membrane"/>
    <property type="evidence" value="ECO:0007669"/>
    <property type="project" value="UniProtKB-SubCell"/>
</dbReference>
<evidence type="ECO:0000256" key="1">
    <source>
        <dbReference type="ARBA" id="ARBA00004651"/>
    </source>
</evidence>
<evidence type="ECO:0000256" key="3">
    <source>
        <dbReference type="ARBA" id="ARBA00022448"/>
    </source>
</evidence>
<evidence type="ECO:0000256" key="8">
    <source>
        <dbReference type="SAM" id="Phobius"/>
    </source>
</evidence>
<dbReference type="PANTHER" id="PTHR42718:SF9">
    <property type="entry name" value="MAJOR FACILITATOR SUPERFAMILY MULTIDRUG TRANSPORTER MFSC"/>
    <property type="match status" value="1"/>
</dbReference>
<name>I7KJ23_9CORY</name>
<dbReference type="Proteomes" id="UP000011016">
    <property type="component" value="Unassembled WGS sequence"/>
</dbReference>
<keyword evidence="6 8" id="KW-0472">Membrane</keyword>
<dbReference type="Pfam" id="PF07690">
    <property type="entry name" value="MFS_1"/>
    <property type="match status" value="1"/>
</dbReference>
<accession>I7KJ23</accession>
<evidence type="ECO:0000256" key="6">
    <source>
        <dbReference type="ARBA" id="ARBA00023136"/>
    </source>
</evidence>
<dbReference type="AlphaFoldDB" id="I7KJ23"/>
<protein>
    <submittedName>
        <fullName evidence="10">Multi-drug resistance efflux pump pmrA</fullName>
    </submittedName>
</protein>
<dbReference type="PRINTS" id="PR01035">
    <property type="entry name" value="TCRTETA"/>
</dbReference>
<feature type="transmembrane region" description="Helical" evidence="8">
    <location>
        <begin position="139"/>
        <end position="159"/>
    </location>
</feature>
<evidence type="ECO:0000256" key="5">
    <source>
        <dbReference type="ARBA" id="ARBA00022989"/>
    </source>
</evidence>
<feature type="transmembrane region" description="Helical" evidence="8">
    <location>
        <begin position="45"/>
        <end position="65"/>
    </location>
</feature>
<dbReference type="Gene3D" id="1.20.1720.10">
    <property type="entry name" value="Multidrug resistance protein D"/>
    <property type="match status" value="1"/>
</dbReference>
<dbReference type="HOGENOM" id="CLU_001265_10_14_11"/>
<dbReference type="Gene3D" id="1.20.1250.20">
    <property type="entry name" value="MFS general substrate transporter like domains"/>
    <property type="match status" value="1"/>
</dbReference>
<evidence type="ECO:0000313" key="12">
    <source>
        <dbReference type="Proteomes" id="UP000006078"/>
    </source>
</evidence>
<dbReference type="InterPro" id="IPR036259">
    <property type="entry name" value="MFS_trans_sf"/>
</dbReference>
<keyword evidence="4 8" id="KW-0812">Transmembrane</keyword>
<feature type="transmembrane region" description="Helical" evidence="8">
    <location>
        <begin position="110"/>
        <end position="133"/>
    </location>
</feature>
<feature type="transmembrane region" description="Helical" evidence="8">
    <location>
        <begin position="199"/>
        <end position="217"/>
    </location>
</feature>
<evidence type="ECO:0000313" key="13">
    <source>
        <dbReference type="Proteomes" id="UP000011016"/>
    </source>
</evidence>
<gene>
    <name evidence="10" type="primary">blt</name>
    <name evidence="10" type="ORF">BN46_0583</name>
    <name evidence="11" type="ORF">HMPREF9719_00951</name>
</gene>
<organism evidence="10 13">
    <name type="scientific">Corynebacterium otitidis ATCC 51513</name>
    <dbReference type="NCBI Taxonomy" id="883169"/>
    <lineage>
        <taxon>Bacteria</taxon>
        <taxon>Bacillati</taxon>
        <taxon>Actinomycetota</taxon>
        <taxon>Actinomycetes</taxon>
        <taxon>Mycobacteriales</taxon>
        <taxon>Corynebacteriaceae</taxon>
        <taxon>Corynebacterium</taxon>
    </lineage>
</organism>
<dbReference type="InterPro" id="IPR001958">
    <property type="entry name" value="Tet-R_TetA/multi-R_MdtG-like"/>
</dbReference>
<evidence type="ECO:0000256" key="7">
    <source>
        <dbReference type="SAM" id="MobiDB-lite"/>
    </source>
</evidence>
<feature type="transmembrane region" description="Helical" evidence="8">
    <location>
        <begin position="401"/>
        <end position="420"/>
    </location>
</feature>
<evidence type="ECO:0000259" key="9">
    <source>
        <dbReference type="PROSITE" id="PS50850"/>
    </source>
</evidence>
<dbReference type="EMBL" id="AHAE01000040">
    <property type="protein sequence ID" value="EJZ82185.1"/>
    <property type="molecule type" value="Genomic_DNA"/>
</dbReference>
<feature type="transmembrane region" description="Helical" evidence="8">
    <location>
        <begin position="283"/>
        <end position="302"/>
    </location>
</feature>
<dbReference type="RefSeq" id="WP_004600841.1">
    <property type="nucleotide sequence ID" value="NZ_HF541866.1"/>
</dbReference>
<dbReference type="CDD" id="cd17325">
    <property type="entry name" value="MFS_MdtG_SLC18_like"/>
    <property type="match status" value="1"/>
</dbReference>
<keyword evidence="12" id="KW-1185">Reference proteome</keyword>
<dbReference type="PANTHER" id="PTHR42718">
    <property type="entry name" value="MAJOR FACILITATOR SUPERFAMILY MULTIDRUG TRANSPORTER MFSC"/>
    <property type="match status" value="1"/>
</dbReference>
<keyword evidence="5 8" id="KW-1133">Transmembrane helix</keyword>
<feature type="compositionally biased region" description="Basic and acidic residues" evidence="7">
    <location>
        <begin position="13"/>
        <end position="24"/>
    </location>
</feature>
<reference evidence="10 13" key="1">
    <citation type="journal article" date="2012" name="J. Bacteriol.">
        <title>Draft Genome Sequence of Turicella otitidis ATCC 51513, Isolated from Middle Ear Fluid from a Child with Otitis Media.</title>
        <authorList>
            <person name="Brinkrolf K."/>
            <person name="Schneider J."/>
            <person name="Knecht M."/>
            <person name="Ruckert C."/>
            <person name="Tauch A."/>
        </authorList>
    </citation>
    <scope>NUCLEOTIDE SEQUENCE [LARGE SCALE GENOMIC DNA]</scope>
    <source>
        <strain evidence="10 13">ATCC 51513</strain>
    </source>
</reference>
<comment type="subcellular location">
    <subcellularLocation>
        <location evidence="1">Cell membrane</location>
        <topology evidence="1">Multi-pass membrane protein</topology>
    </subcellularLocation>
</comment>
<keyword evidence="3" id="KW-0813">Transport</keyword>